<proteinExistence type="predicted"/>
<dbReference type="EMBL" id="MW366843">
    <property type="protein sequence ID" value="QQO90467.1"/>
    <property type="molecule type" value="Genomic_DNA"/>
</dbReference>
<evidence type="ECO:0000313" key="1">
    <source>
        <dbReference type="EMBL" id="QQO90467.1"/>
    </source>
</evidence>
<organism evidence="1 2">
    <name type="scientific">Erwinia phage pEa_SNUABM_5</name>
    <dbReference type="NCBI Taxonomy" id="2797313"/>
    <lineage>
        <taxon>Viruses</taxon>
        <taxon>Duplodnaviria</taxon>
        <taxon>Heunggongvirae</taxon>
        <taxon>Uroviricota</taxon>
        <taxon>Caudoviricetes</taxon>
        <taxon>Rivsvirus</taxon>
        <taxon>Rivsvirus SNUABM5</taxon>
    </lineage>
</organism>
<accession>A0A7T8IW71</accession>
<protein>
    <submittedName>
        <fullName evidence="1">Uncharacterized protein</fullName>
    </submittedName>
</protein>
<reference evidence="1 2" key="1">
    <citation type="submission" date="2020-12" db="EMBL/GenBank/DDBJ databases">
        <title>Complete genome sequence of Erwinia phage pEa_SNUABM_5.</title>
        <authorList>
            <person name="Kim S.G."/>
            <person name="Lee S.B."/>
            <person name="Kwon J."/>
            <person name="Park S.C."/>
        </authorList>
    </citation>
    <scope>NUCLEOTIDE SEQUENCE [LARGE SCALE GENOMIC DNA]</scope>
</reference>
<dbReference type="Proteomes" id="UP000596123">
    <property type="component" value="Segment"/>
</dbReference>
<sequence>MTRMNERQKHEARNSDPYDWHNLEIDITKLLLLAEDKRKSVVFAPMNLFPKFTEYNNLGYVLHQLNDFRLSSLMTENERIKGHWIATDGDHLDYVIFLRLPDANTEVDVFDPRDRELVKGRMLSPTFLCMPENFDLFKTESR</sequence>
<keyword evidence="2" id="KW-1185">Reference proteome</keyword>
<name>A0A7T8IW71_9CAUD</name>
<gene>
    <name evidence="1" type="ORF">pEaSNUABM5_00325</name>
</gene>
<evidence type="ECO:0000313" key="2">
    <source>
        <dbReference type="Proteomes" id="UP000596123"/>
    </source>
</evidence>